<dbReference type="EMBL" id="HACA01022359">
    <property type="protein sequence ID" value="CDW39720.1"/>
    <property type="molecule type" value="Transcribed_RNA"/>
</dbReference>
<sequence length="79" mass="9053">MGLFHCWCQKGPLNPHKVLSTHFFIVIRTVCCEPPEIFCMGPHALGRISLSCYLLLIWIQFDLFDGPCLSFQRLDLLTA</sequence>
<organism evidence="1">
    <name type="scientific">Lepeophtheirus salmonis</name>
    <name type="common">Salmon louse</name>
    <name type="synonym">Caligus salmonis</name>
    <dbReference type="NCBI Taxonomy" id="72036"/>
    <lineage>
        <taxon>Eukaryota</taxon>
        <taxon>Metazoa</taxon>
        <taxon>Ecdysozoa</taxon>
        <taxon>Arthropoda</taxon>
        <taxon>Crustacea</taxon>
        <taxon>Multicrustacea</taxon>
        <taxon>Hexanauplia</taxon>
        <taxon>Copepoda</taxon>
        <taxon>Siphonostomatoida</taxon>
        <taxon>Caligidae</taxon>
        <taxon>Lepeophtheirus</taxon>
    </lineage>
</organism>
<name>A0A0K2UNR3_LEPSM</name>
<proteinExistence type="predicted"/>
<protein>
    <submittedName>
        <fullName evidence="1">Uncharacterized protein</fullName>
    </submittedName>
</protein>
<accession>A0A0K2UNR3</accession>
<reference evidence="1" key="1">
    <citation type="submission" date="2014-05" db="EMBL/GenBank/DDBJ databases">
        <authorList>
            <person name="Chronopoulou M."/>
        </authorList>
    </citation>
    <scope>NUCLEOTIDE SEQUENCE</scope>
    <source>
        <tissue evidence="1">Whole organism</tissue>
    </source>
</reference>
<dbReference type="AlphaFoldDB" id="A0A0K2UNR3"/>
<evidence type="ECO:0000313" key="1">
    <source>
        <dbReference type="EMBL" id="CDW39720.1"/>
    </source>
</evidence>